<keyword evidence="2" id="KW-1185">Reference proteome</keyword>
<gene>
    <name evidence="1" type="ordered locus">Ilyop_2634</name>
</gene>
<reference evidence="1 2" key="1">
    <citation type="journal article" date="2010" name="Stand. Genomic Sci.">
        <title>Complete genome sequence of Ilyobacter polytropus type strain (CuHbu1).</title>
        <authorList>
            <person name="Sikorski J."/>
            <person name="Chertkov O."/>
            <person name="Lapidus A."/>
            <person name="Nolan M."/>
            <person name="Lucas S."/>
            <person name="Del Rio T.G."/>
            <person name="Tice H."/>
            <person name="Cheng J.F."/>
            <person name="Tapia R."/>
            <person name="Han C."/>
            <person name="Goodwin L."/>
            <person name="Pitluck S."/>
            <person name="Liolios K."/>
            <person name="Ivanova N."/>
            <person name="Mavromatis K."/>
            <person name="Mikhailova N."/>
            <person name="Pati A."/>
            <person name="Chen A."/>
            <person name="Palaniappan K."/>
            <person name="Land M."/>
            <person name="Hauser L."/>
            <person name="Chang Y.J."/>
            <person name="Jeffries C.D."/>
            <person name="Brambilla E."/>
            <person name="Yasawong M."/>
            <person name="Rohde M."/>
            <person name="Pukall R."/>
            <person name="Spring S."/>
            <person name="Goker M."/>
            <person name="Woyke T."/>
            <person name="Bristow J."/>
            <person name="Eisen J.A."/>
            <person name="Markowitz V."/>
            <person name="Hugenholtz P."/>
            <person name="Kyrpides N.C."/>
            <person name="Klenk H.P."/>
        </authorList>
    </citation>
    <scope>NUCLEOTIDE SEQUENCE [LARGE SCALE GENOMIC DNA]</scope>
    <source>
        <strain evidence="2">ATCC 51220 / DSM 2926 / LMG 16218 / CuHBu1</strain>
        <plasmid evidence="2">pILYOP01</plasmid>
    </source>
</reference>
<dbReference type="EMBL" id="CP002282">
    <property type="protein sequence ID" value="ADO84391.1"/>
    <property type="molecule type" value="Genomic_DNA"/>
</dbReference>
<accession>E3HCD1</accession>
<sequence length="370" mass="44888">MKMIETKLDKIAEIWNDFILNEKFFQRKINFDSEVETNYFGDILHYFYDSLILIKENIPEDDKDNFSASVFYAIGLLQIIFIQHDLMREFFYIFNIDKAEKKEFEKEIKRIRDLRNELIGHPINRNSKTGELRSTVFWGNRMSKNQIHYLKYTRKDNFKRGIQKEFSITHLIGNQEVVFKKYLNLILLDLKEDLREYLDNISQIEVSLNKGHDFFYLIDNIENNCSLLWNKHIIFDKDILLECYTKESEHPRYENTLEIFRNKLNYNIVNLRNRVYEKLDEENKTTSYQNKNRETFKYSEELTHFLVRLFEKRQVKERITSLRDTFSDFPCIIEELENMESNTENNTEYYSSYFYLTGVLLKKAVSHVKF</sequence>
<evidence type="ECO:0000313" key="1">
    <source>
        <dbReference type="EMBL" id="ADO84391.1"/>
    </source>
</evidence>
<proteinExistence type="predicted"/>
<geneLocation type="plasmid" evidence="1 2">
    <name>pILYOP01</name>
</geneLocation>
<protein>
    <submittedName>
        <fullName evidence="1">Uncharacterized protein</fullName>
    </submittedName>
</protein>
<dbReference type="Proteomes" id="UP000006875">
    <property type="component" value="Plasmid pILYOP01"/>
</dbReference>
<keyword evidence="1" id="KW-0614">Plasmid</keyword>
<name>E3HCD1_ILYPC</name>
<evidence type="ECO:0000313" key="2">
    <source>
        <dbReference type="Proteomes" id="UP000006875"/>
    </source>
</evidence>
<dbReference type="OrthoDB" id="1350548at2"/>
<dbReference type="HOGENOM" id="CLU_843706_0_0_0"/>
<dbReference type="AlphaFoldDB" id="E3HCD1"/>
<organism evidence="1 2">
    <name type="scientific">Ilyobacter polytropus (strain ATCC 51220 / DSM 2926 / LMG 16218 / CuHBu1)</name>
    <dbReference type="NCBI Taxonomy" id="572544"/>
    <lineage>
        <taxon>Bacteria</taxon>
        <taxon>Fusobacteriati</taxon>
        <taxon>Fusobacteriota</taxon>
        <taxon>Fusobacteriia</taxon>
        <taxon>Fusobacteriales</taxon>
        <taxon>Fusobacteriaceae</taxon>
        <taxon>Ilyobacter</taxon>
    </lineage>
</organism>
<dbReference type="KEGG" id="ipo:Ilyop_2634"/>